<evidence type="ECO:0000259" key="1">
    <source>
        <dbReference type="SMART" id="SM00065"/>
    </source>
</evidence>
<keyword evidence="2" id="KW-0418">Kinase</keyword>
<keyword evidence="3" id="KW-1185">Reference proteome</keyword>
<dbReference type="PANTHER" id="PTHR43102">
    <property type="entry name" value="SLR1143 PROTEIN"/>
    <property type="match status" value="1"/>
</dbReference>
<dbReference type="InterPro" id="IPR029016">
    <property type="entry name" value="GAF-like_dom_sf"/>
</dbReference>
<dbReference type="GO" id="GO:0016301">
    <property type="term" value="F:kinase activity"/>
    <property type="evidence" value="ECO:0007669"/>
    <property type="project" value="UniProtKB-KW"/>
</dbReference>
<proteinExistence type="predicted"/>
<dbReference type="AlphaFoldDB" id="A0A919DCQ8"/>
<evidence type="ECO:0000313" key="2">
    <source>
        <dbReference type="EMBL" id="GHE31017.1"/>
    </source>
</evidence>
<gene>
    <name evidence="2" type="primary">phS</name>
    <name evidence="2" type="ORF">GCM10007167_11130</name>
</gene>
<reference evidence="2" key="1">
    <citation type="journal article" date="2014" name="Int. J. Syst. Evol. Microbiol.">
        <title>Complete genome sequence of Corynebacterium casei LMG S-19264T (=DSM 44701T), isolated from a smear-ripened cheese.</title>
        <authorList>
            <consortium name="US DOE Joint Genome Institute (JGI-PGF)"/>
            <person name="Walter F."/>
            <person name="Albersmeier A."/>
            <person name="Kalinowski J."/>
            <person name="Ruckert C."/>
        </authorList>
    </citation>
    <scope>NUCLEOTIDE SEQUENCE</scope>
    <source>
        <strain evidence="2">KCTC 32020</strain>
    </source>
</reference>
<dbReference type="Pfam" id="PF01590">
    <property type="entry name" value="GAF"/>
    <property type="match status" value="1"/>
</dbReference>
<dbReference type="PANTHER" id="PTHR43102:SF2">
    <property type="entry name" value="GAF DOMAIN-CONTAINING PROTEIN"/>
    <property type="match status" value="1"/>
</dbReference>
<dbReference type="SMART" id="SM00065">
    <property type="entry name" value="GAF"/>
    <property type="match status" value="1"/>
</dbReference>
<name>A0A919DCQ8_9GAMM</name>
<dbReference type="Proteomes" id="UP000636453">
    <property type="component" value="Unassembled WGS sequence"/>
</dbReference>
<organism evidence="2 3">
    <name type="scientific">Vulcaniibacterium thermophilum</name>
    <dbReference type="NCBI Taxonomy" id="1169913"/>
    <lineage>
        <taxon>Bacteria</taxon>
        <taxon>Pseudomonadati</taxon>
        <taxon>Pseudomonadota</taxon>
        <taxon>Gammaproteobacteria</taxon>
        <taxon>Lysobacterales</taxon>
        <taxon>Lysobacteraceae</taxon>
        <taxon>Vulcaniibacterium</taxon>
    </lineage>
</organism>
<protein>
    <submittedName>
        <fullName evidence="2">Histidine kinase</fullName>
    </submittedName>
</protein>
<dbReference type="EMBL" id="BNCF01000005">
    <property type="protein sequence ID" value="GHE31017.1"/>
    <property type="molecule type" value="Genomic_DNA"/>
</dbReference>
<dbReference type="InterPro" id="IPR003018">
    <property type="entry name" value="GAF"/>
</dbReference>
<dbReference type="Gene3D" id="3.30.450.40">
    <property type="match status" value="1"/>
</dbReference>
<feature type="domain" description="GAF" evidence="1">
    <location>
        <begin position="22"/>
        <end position="166"/>
    </location>
</feature>
<accession>A0A919DCQ8</accession>
<sequence>MHVQDEFTRQRELDAYRIVDTMPQAAYDDIVRLAAHLCGAPVALVSLLDRERQWFKARAGFEHTETERRIAFREHAIRAPGRLLEVADAANDPRFRDNPLVAGPHGVRFYAGMPLVTPEGAALGTLCVLDRTPRRLEAAQQEALGALARLTVELLEARRRLLDAQRAAILERDARAAVAAANDAGAAAFSIVIVQVQRYADLVERRGGETVELHLDRALRGLEMLLHAGERIERVPDTAEFVLTLAGVVEAHRLNTLRGVAERLLAPLGEDIVCAAASSGARGDSPRTVFERADEALTRAKNRRISLADARLE</sequence>
<keyword evidence="2" id="KW-0808">Transferase</keyword>
<dbReference type="SUPFAM" id="SSF55781">
    <property type="entry name" value="GAF domain-like"/>
    <property type="match status" value="1"/>
</dbReference>
<dbReference type="RefSeq" id="WP_186760879.1">
    <property type="nucleotide sequence ID" value="NZ_BNCF01000005.1"/>
</dbReference>
<reference evidence="2" key="2">
    <citation type="submission" date="2020-09" db="EMBL/GenBank/DDBJ databases">
        <authorList>
            <person name="Sun Q."/>
            <person name="Kim S."/>
        </authorList>
    </citation>
    <scope>NUCLEOTIDE SEQUENCE</scope>
    <source>
        <strain evidence="2">KCTC 32020</strain>
    </source>
</reference>
<evidence type="ECO:0000313" key="3">
    <source>
        <dbReference type="Proteomes" id="UP000636453"/>
    </source>
</evidence>
<comment type="caution">
    <text evidence="2">The sequence shown here is derived from an EMBL/GenBank/DDBJ whole genome shotgun (WGS) entry which is preliminary data.</text>
</comment>